<organism evidence="1 2">
    <name type="scientific">Bifidobacterium cuniculi</name>
    <dbReference type="NCBI Taxonomy" id="1688"/>
    <lineage>
        <taxon>Bacteria</taxon>
        <taxon>Bacillati</taxon>
        <taxon>Actinomycetota</taxon>
        <taxon>Actinomycetes</taxon>
        <taxon>Bifidobacteriales</taxon>
        <taxon>Bifidobacteriaceae</taxon>
        <taxon>Bifidobacterium</taxon>
    </lineage>
</organism>
<protein>
    <submittedName>
        <fullName evidence="1">Uncharacterized protein</fullName>
    </submittedName>
</protein>
<proteinExistence type="predicted"/>
<dbReference type="Proteomes" id="UP000029067">
    <property type="component" value="Unassembled WGS sequence"/>
</dbReference>
<gene>
    <name evidence="1" type="ORF">BCUN_1876</name>
</gene>
<reference evidence="1 2" key="1">
    <citation type="submission" date="2014-03" db="EMBL/GenBank/DDBJ databases">
        <title>Genomics of Bifidobacteria.</title>
        <authorList>
            <person name="Ventura M."/>
            <person name="Milani C."/>
            <person name="Lugli G.A."/>
        </authorList>
    </citation>
    <scope>NUCLEOTIDE SEQUENCE [LARGE SCALE GENOMIC DNA]</scope>
    <source>
        <strain evidence="1 2">LMG 10738</strain>
    </source>
</reference>
<evidence type="ECO:0000313" key="2">
    <source>
        <dbReference type="Proteomes" id="UP000029067"/>
    </source>
</evidence>
<name>A0A087AFH8_9BIFI</name>
<accession>A0A087AFH8</accession>
<sequence length="77" mass="8340">MAVDRTEQIVTVSVKFCAGNREEPLGEVEVPFPFRLGPVTKGADANDTAYVPLIPDSEGFRARLVRALEAFSAVFNG</sequence>
<evidence type="ECO:0000313" key="1">
    <source>
        <dbReference type="EMBL" id="KFI57528.1"/>
    </source>
</evidence>
<dbReference type="EMBL" id="JGYV01000033">
    <property type="protein sequence ID" value="KFI57528.1"/>
    <property type="molecule type" value="Genomic_DNA"/>
</dbReference>
<dbReference type="RefSeq" id="WP_033516786.1">
    <property type="nucleotide sequence ID" value="NZ_JGYV01000033.1"/>
</dbReference>
<dbReference type="AlphaFoldDB" id="A0A087AFH8"/>
<keyword evidence="2" id="KW-1185">Reference proteome</keyword>
<comment type="caution">
    <text evidence="1">The sequence shown here is derived from an EMBL/GenBank/DDBJ whole genome shotgun (WGS) entry which is preliminary data.</text>
</comment>